<dbReference type="InterPro" id="IPR008929">
    <property type="entry name" value="Chondroitin_lyas"/>
</dbReference>
<reference evidence="4 5" key="1">
    <citation type="submission" date="2024-01" db="EMBL/GenBank/DDBJ databases">
        <title>Seven novel Bacillus-like species.</title>
        <authorList>
            <person name="Liu G."/>
        </authorList>
    </citation>
    <scope>NUCLEOTIDE SEQUENCE [LARGE SCALE GENOMIC DNA]</scope>
    <source>
        <strain evidence="4 5">FJAT-51614</strain>
    </source>
</reference>
<dbReference type="Proteomes" id="UP001364890">
    <property type="component" value="Unassembled WGS sequence"/>
</dbReference>
<dbReference type="Pfam" id="PF16332">
    <property type="entry name" value="DUF4962"/>
    <property type="match status" value="1"/>
</dbReference>
<evidence type="ECO:0000313" key="4">
    <source>
        <dbReference type="EMBL" id="MEI4768455.1"/>
    </source>
</evidence>
<evidence type="ECO:0000259" key="2">
    <source>
        <dbReference type="Pfam" id="PF07940"/>
    </source>
</evidence>
<gene>
    <name evidence="4" type="ORF">WAX74_02145</name>
</gene>
<dbReference type="InterPro" id="IPR012480">
    <property type="entry name" value="Hepar_II_III_C"/>
</dbReference>
<protein>
    <submittedName>
        <fullName evidence="4">Heparinase II/III family protein</fullName>
    </submittedName>
</protein>
<evidence type="ECO:0000259" key="3">
    <source>
        <dbReference type="Pfam" id="PF16332"/>
    </source>
</evidence>
<proteinExistence type="predicted"/>
<feature type="domain" description="Heparinase II N-terminal" evidence="3">
    <location>
        <begin position="96"/>
        <end position="346"/>
    </location>
</feature>
<accession>A0ABU8F0H8</accession>
<dbReference type="RefSeq" id="WP_336496203.1">
    <property type="nucleotide sequence ID" value="NZ_JBAWSY010000001.1"/>
</dbReference>
<evidence type="ECO:0000256" key="1">
    <source>
        <dbReference type="ARBA" id="ARBA00004196"/>
    </source>
</evidence>
<dbReference type="SUPFAM" id="SSF48230">
    <property type="entry name" value="Chondroitin AC/alginate lyase"/>
    <property type="match status" value="1"/>
</dbReference>
<keyword evidence="5" id="KW-1185">Reference proteome</keyword>
<dbReference type="Gene3D" id="2.70.98.70">
    <property type="match status" value="1"/>
</dbReference>
<dbReference type="PANTHER" id="PTHR38045:SF1">
    <property type="entry name" value="HEPARINASE II_III-LIKE PROTEIN"/>
    <property type="match status" value="1"/>
</dbReference>
<comment type="subcellular location">
    <subcellularLocation>
        <location evidence="1">Cell envelope</location>
    </subcellularLocation>
</comment>
<dbReference type="EMBL" id="JBAWSY010000001">
    <property type="protein sequence ID" value="MEI4768455.1"/>
    <property type="molecule type" value="Genomic_DNA"/>
</dbReference>
<organism evidence="4 5">
    <name type="scientific">Psychrobacillus mangrovi</name>
    <dbReference type="NCBI Taxonomy" id="3117745"/>
    <lineage>
        <taxon>Bacteria</taxon>
        <taxon>Bacillati</taxon>
        <taxon>Bacillota</taxon>
        <taxon>Bacilli</taxon>
        <taxon>Bacillales</taxon>
        <taxon>Bacillaceae</taxon>
        <taxon>Psychrobacillus</taxon>
    </lineage>
</organism>
<dbReference type="Gene3D" id="1.50.10.100">
    <property type="entry name" value="Chondroitin AC/alginate lyase"/>
    <property type="match status" value="1"/>
</dbReference>
<dbReference type="Pfam" id="PF07940">
    <property type="entry name" value="Hepar_II_III_C"/>
    <property type="match status" value="1"/>
</dbReference>
<dbReference type="PANTHER" id="PTHR38045">
    <property type="entry name" value="CHROMOSOME 1, WHOLE GENOME SHOTGUN SEQUENCE"/>
    <property type="match status" value="1"/>
</dbReference>
<comment type="caution">
    <text evidence="4">The sequence shown here is derived from an EMBL/GenBank/DDBJ whole genome shotgun (WGS) entry which is preliminary data.</text>
</comment>
<feature type="domain" description="Heparinase II/III-like C-terminal" evidence="2">
    <location>
        <begin position="361"/>
        <end position="507"/>
    </location>
</feature>
<sequence length="758" mass="87332">MLLDRSLKNIKSNPRILFNEFEIDEIKSRLKQSEFGQVWKDTLKTAESYVIEEKFNVSYPSCSVELDITLPLKQLEPIGDPLGYTDYPFWTMYSRAVEDRIKILSFAFGMTSEKRFAEKVKEFLIALSSFERWFEFPHRGAEGNLSNAHFTIGAAIGYDAIYSFLSEAEKIIIREAILNKGLQPFKIDFNNHDSHNIIASKQVAMLIGSLSIYERVNKDDIEPFLLNSYNYLSNYLDKSMEDPDIEGLLYLNVAARHILMAADILHRSTGDSTLLNHSYFNFLPNVFVYMLGTGGKSSFVNFSDSFYNLDISFTMAILASKTQNRIASWYLNKFSNNQLDTLIHSNNITEPLEPESYYRNKYSNVFFRIGWASLRSGWKDKDHFLAFNSSQSAKDHNHFDQNNFVLHVAGEWLITNPGYQDYVEGSRRDFTIGTVGHNSMLVDGVGQSKMGKSKFINWYTSQNFTYVIGDATNAYDESILKWERKIFHIDKSFYILVDKVMKKNEENIPSFLYHTTSSMYANEKKLIPGEKLEQNFIEFRGEVVSASLYICYPQKTTKTIERYKGAEEYGSYLKVALTENEKSQYLITILAPEILNNEMSYILNSNEPFFEIQINHKSMDIIYFILINEARESAHQITKDRKLSILGEQGWLSFFNGEKTPCTFALTNGCLIMIEEEAFIKSNANINISGSLKRSGINFEIELKTFTQVVIKTPKPKKIKINGEEEHGYDTAYYNNKKGLLELNLHKGDYEVDLDLIK</sequence>
<evidence type="ECO:0000313" key="5">
    <source>
        <dbReference type="Proteomes" id="UP001364890"/>
    </source>
</evidence>
<dbReference type="InterPro" id="IPR032518">
    <property type="entry name" value="HepII_N"/>
</dbReference>
<name>A0ABU8F0H8_9BACI</name>